<dbReference type="GO" id="GO:0008270">
    <property type="term" value="F:zinc ion binding"/>
    <property type="evidence" value="ECO:0007669"/>
    <property type="project" value="UniProtKB-KW"/>
</dbReference>
<evidence type="ECO:0000256" key="4">
    <source>
        <dbReference type="PROSITE-ProRule" id="PRU00091"/>
    </source>
</evidence>
<evidence type="ECO:0000256" key="1">
    <source>
        <dbReference type="ARBA" id="ARBA00022723"/>
    </source>
</evidence>
<dbReference type="Proteomes" id="UP001162131">
    <property type="component" value="Unassembled WGS sequence"/>
</dbReference>
<organism evidence="7 8">
    <name type="scientific">Blepharisma stoltei</name>
    <dbReference type="NCBI Taxonomy" id="1481888"/>
    <lineage>
        <taxon>Eukaryota</taxon>
        <taxon>Sar</taxon>
        <taxon>Alveolata</taxon>
        <taxon>Ciliophora</taxon>
        <taxon>Postciliodesmatophora</taxon>
        <taxon>Heterotrichea</taxon>
        <taxon>Heterotrichida</taxon>
        <taxon>Blepharismidae</taxon>
        <taxon>Blepharisma</taxon>
    </lineage>
</organism>
<dbReference type="SMART" id="SM00064">
    <property type="entry name" value="FYVE"/>
    <property type="match status" value="1"/>
</dbReference>
<dbReference type="InterPro" id="IPR000306">
    <property type="entry name" value="Znf_FYVE"/>
</dbReference>
<protein>
    <recommendedName>
        <fullName evidence="6">FYVE-type domain-containing protein</fullName>
    </recommendedName>
</protein>
<dbReference type="InterPro" id="IPR017455">
    <property type="entry name" value="Znf_FYVE-rel"/>
</dbReference>
<reference evidence="7" key="1">
    <citation type="submission" date="2021-09" db="EMBL/GenBank/DDBJ databases">
        <authorList>
            <consortium name="AG Swart"/>
            <person name="Singh M."/>
            <person name="Singh A."/>
            <person name="Seah K."/>
            <person name="Emmerich C."/>
        </authorList>
    </citation>
    <scope>NUCLEOTIDE SEQUENCE</scope>
    <source>
        <strain evidence="7">ATCC30299</strain>
    </source>
</reference>
<evidence type="ECO:0000256" key="3">
    <source>
        <dbReference type="ARBA" id="ARBA00022833"/>
    </source>
</evidence>
<evidence type="ECO:0000259" key="6">
    <source>
        <dbReference type="PROSITE" id="PS50178"/>
    </source>
</evidence>
<evidence type="ECO:0000313" key="8">
    <source>
        <dbReference type="Proteomes" id="UP001162131"/>
    </source>
</evidence>
<dbReference type="PROSITE" id="PS50178">
    <property type="entry name" value="ZF_FYVE"/>
    <property type="match status" value="1"/>
</dbReference>
<keyword evidence="8" id="KW-1185">Reference proteome</keyword>
<evidence type="ECO:0000313" key="7">
    <source>
        <dbReference type="EMBL" id="CAG9314247.1"/>
    </source>
</evidence>
<comment type="caution">
    <text evidence="7">The sequence shown here is derived from an EMBL/GenBank/DDBJ whole genome shotgun (WGS) entry which is preliminary data.</text>
</comment>
<dbReference type="CDD" id="cd00065">
    <property type="entry name" value="FYVE_like_SF"/>
    <property type="match status" value="1"/>
</dbReference>
<dbReference type="Gene3D" id="3.30.40.10">
    <property type="entry name" value="Zinc/RING finger domain, C3HC4 (zinc finger)"/>
    <property type="match status" value="1"/>
</dbReference>
<keyword evidence="2 4" id="KW-0863">Zinc-finger</keyword>
<feature type="coiled-coil region" evidence="5">
    <location>
        <begin position="121"/>
        <end position="243"/>
    </location>
</feature>
<keyword evidence="3" id="KW-0862">Zinc</keyword>
<accession>A0AAU9IM32</accession>
<sequence>MKNFTNLLKFNSNNSSSSSPSDPNIAQRALKGLAKGTVGLITQPVNLSVNLFNKVIETNEVCYICETPFTLIQKKHTCLSCGRLVCKDHSISKGAEEERLCESCHHEKLVEETDSKSQAVKQEIAQEIQKCIEERNDKTKQLTKFISKSRKLENKQKEQQADHERKEWELDQQFQKECDNNYKMEEEIKELKLQLEASQSIEERTVQKTARGHEEVEIMRLKINGMLEEKKKVENELNELKEFIRSQVPVQIIKENLCQICYQNVRRAYSKTFKPVVQGEGKGGLAKIEDIKRDICACNII</sequence>
<dbReference type="SUPFAM" id="SSF57903">
    <property type="entry name" value="FYVE/PHD zinc finger"/>
    <property type="match status" value="1"/>
</dbReference>
<feature type="domain" description="FYVE-type" evidence="6">
    <location>
        <begin position="62"/>
        <end position="109"/>
    </location>
</feature>
<name>A0AAU9IM32_9CILI</name>
<dbReference type="InterPro" id="IPR011011">
    <property type="entry name" value="Znf_FYVE_PHD"/>
</dbReference>
<keyword evidence="1" id="KW-0479">Metal-binding</keyword>
<gene>
    <name evidence="7" type="ORF">BSTOLATCC_MIC10043</name>
</gene>
<dbReference type="EMBL" id="CAJZBQ010000011">
    <property type="protein sequence ID" value="CAG9314247.1"/>
    <property type="molecule type" value="Genomic_DNA"/>
</dbReference>
<evidence type="ECO:0000256" key="5">
    <source>
        <dbReference type="SAM" id="Coils"/>
    </source>
</evidence>
<dbReference type="InterPro" id="IPR013083">
    <property type="entry name" value="Znf_RING/FYVE/PHD"/>
</dbReference>
<evidence type="ECO:0000256" key="2">
    <source>
        <dbReference type="ARBA" id="ARBA00022771"/>
    </source>
</evidence>
<keyword evidence="5" id="KW-0175">Coiled coil</keyword>
<proteinExistence type="predicted"/>
<dbReference type="AlphaFoldDB" id="A0AAU9IM32"/>